<dbReference type="InterPro" id="IPR041661">
    <property type="entry name" value="ZN622/Rei1/Reh1_Znf-C2H2"/>
</dbReference>
<feature type="compositionally biased region" description="Acidic residues" evidence="1">
    <location>
        <begin position="177"/>
        <end position="189"/>
    </location>
</feature>
<organism evidence="3 4">
    <name type="scientific">[Myrmecia] bisecta</name>
    <dbReference type="NCBI Taxonomy" id="41462"/>
    <lineage>
        <taxon>Eukaryota</taxon>
        <taxon>Viridiplantae</taxon>
        <taxon>Chlorophyta</taxon>
        <taxon>core chlorophytes</taxon>
        <taxon>Trebouxiophyceae</taxon>
        <taxon>Trebouxiales</taxon>
        <taxon>Trebouxiaceae</taxon>
        <taxon>Myrmecia</taxon>
    </lineage>
</organism>
<comment type="caution">
    <text evidence="3">The sequence shown here is derived from an EMBL/GenBank/DDBJ whole genome shotgun (WGS) entry which is preliminary data.</text>
</comment>
<reference evidence="3 4" key="1">
    <citation type="journal article" date="2024" name="Nat. Commun.">
        <title>Phylogenomics reveals the evolutionary origins of lichenization in chlorophyte algae.</title>
        <authorList>
            <person name="Puginier C."/>
            <person name="Libourel C."/>
            <person name="Otte J."/>
            <person name="Skaloud P."/>
            <person name="Haon M."/>
            <person name="Grisel S."/>
            <person name="Petersen M."/>
            <person name="Berrin J.G."/>
            <person name="Delaux P.M."/>
            <person name="Dal Grande F."/>
            <person name="Keller J."/>
        </authorList>
    </citation>
    <scope>NUCLEOTIDE SEQUENCE [LARGE SCALE GENOMIC DNA]</scope>
    <source>
        <strain evidence="3 4">SAG 2043</strain>
    </source>
</reference>
<dbReference type="GO" id="GO:0042273">
    <property type="term" value="P:ribosomal large subunit biogenesis"/>
    <property type="evidence" value="ECO:0007669"/>
    <property type="project" value="TreeGrafter"/>
</dbReference>
<evidence type="ECO:0000313" key="3">
    <source>
        <dbReference type="EMBL" id="KAK9828841.1"/>
    </source>
</evidence>
<name>A0AAW1R508_9CHLO</name>
<feature type="compositionally biased region" description="Low complexity" evidence="1">
    <location>
        <begin position="148"/>
        <end position="173"/>
    </location>
</feature>
<dbReference type="GO" id="GO:0030687">
    <property type="term" value="C:preribosome, large subunit precursor"/>
    <property type="evidence" value="ECO:0007669"/>
    <property type="project" value="TreeGrafter"/>
</dbReference>
<proteinExistence type="predicted"/>
<dbReference type="Pfam" id="PF12756">
    <property type="entry name" value="zf-C2H2_2"/>
    <property type="match status" value="1"/>
</dbReference>
<accession>A0AAW1R508</accession>
<dbReference type="AlphaFoldDB" id="A0AAW1R508"/>
<feature type="domain" description="ZN622/Rei1/Reh1 zinc finger C2H2-type" evidence="2">
    <location>
        <begin position="196"/>
        <end position="293"/>
    </location>
</feature>
<feature type="compositionally biased region" description="Acidic residues" evidence="1">
    <location>
        <begin position="126"/>
        <end position="147"/>
    </location>
</feature>
<dbReference type="EMBL" id="JALJOR010000001">
    <property type="protein sequence ID" value="KAK9828841.1"/>
    <property type="molecule type" value="Genomic_DNA"/>
</dbReference>
<protein>
    <recommendedName>
        <fullName evidence="2">ZN622/Rei1/Reh1 zinc finger C2H2-type domain-containing protein</fullName>
    </recommendedName>
</protein>
<gene>
    <name evidence="3" type="ORF">WJX72_002352</name>
</gene>
<evidence type="ECO:0000259" key="2">
    <source>
        <dbReference type="Pfam" id="PF12756"/>
    </source>
</evidence>
<dbReference type="InterPro" id="IPR040025">
    <property type="entry name" value="Znf622/Rei1/Reh1"/>
</dbReference>
<dbReference type="PANTHER" id="PTHR13182:SF8">
    <property type="entry name" value="CYTOPLASMIC 60S SUBUNIT BIOGENESIS FACTOR ZNF622"/>
    <property type="match status" value="1"/>
</dbReference>
<evidence type="ECO:0000313" key="4">
    <source>
        <dbReference type="Proteomes" id="UP001489004"/>
    </source>
</evidence>
<keyword evidence="4" id="KW-1185">Reference proteome</keyword>
<feature type="region of interest" description="Disordered" evidence="1">
    <location>
        <begin position="59"/>
        <end position="189"/>
    </location>
</feature>
<dbReference type="Proteomes" id="UP001489004">
    <property type="component" value="Unassembled WGS sequence"/>
</dbReference>
<sequence length="416" mass="45828">MTTAVQQPAQQGFYSSTADTYFADKDSLAQHYKSDFHRYNLQRKVHISTNKYKDLVRASGQPAPAPVVSVRRASATNTTAPPAGENGTKPSGPATHTVKTPTGVDLTKATGVRQVDQAEHTASEGEVTDESEWETDSEAEAEADLDDSSLAPATPASRTAPAAQQAAPSAGAKADGDDASGEEDVEGEEWDVKRSLFDNRMAGSMEGNLEYMWKHYGFYFPDAEYLKDPEGLLKYLGAKLQYGVPLYRRGDDENAKQFSSLHAVQRHMVDTNQCKMAFDDNEEEYDDFYDWSALEAEADAGGKELVVVDNAAEAALLGTGGFELVLPGAEPGQGKILGSREFARYYRQRHRPAETRQSVAINKVLSKYRLLGVALSEPKDPEQKRVQKLAKQFDRINMRTAMRGNVNRNLPRNVTY</sequence>
<evidence type="ECO:0000256" key="1">
    <source>
        <dbReference type="SAM" id="MobiDB-lite"/>
    </source>
</evidence>
<dbReference type="PANTHER" id="PTHR13182">
    <property type="entry name" value="ZINC FINGER PROTEIN 622"/>
    <property type="match status" value="1"/>
</dbReference>